<dbReference type="Gene3D" id="3.40.630.30">
    <property type="match status" value="1"/>
</dbReference>
<dbReference type="InterPro" id="IPR052523">
    <property type="entry name" value="Trichothecene_AcTrans"/>
</dbReference>
<dbReference type="PANTHER" id="PTHR42791:SF1">
    <property type="entry name" value="N-ACETYLTRANSFERASE DOMAIN-CONTAINING PROTEIN"/>
    <property type="match status" value="1"/>
</dbReference>
<feature type="domain" description="N-acetyltransferase" evidence="1">
    <location>
        <begin position="60"/>
        <end position="199"/>
    </location>
</feature>
<dbReference type="EMBL" id="JAUSRB010000002">
    <property type="protein sequence ID" value="MDP9864189.1"/>
    <property type="molecule type" value="Genomic_DNA"/>
</dbReference>
<dbReference type="SUPFAM" id="SSF55729">
    <property type="entry name" value="Acyl-CoA N-acyltransferases (Nat)"/>
    <property type="match status" value="1"/>
</dbReference>
<evidence type="ECO:0000313" key="2">
    <source>
        <dbReference type="EMBL" id="MDP9864189.1"/>
    </source>
</evidence>
<accession>A0ABT9R4N0</accession>
<evidence type="ECO:0000259" key="1">
    <source>
        <dbReference type="PROSITE" id="PS51186"/>
    </source>
</evidence>
<dbReference type="InterPro" id="IPR000182">
    <property type="entry name" value="GNAT_dom"/>
</dbReference>
<name>A0ABT9R4N0_9ACTN</name>
<keyword evidence="3" id="KW-1185">Reference proteome</keyword>
<dbReference type="InterPro" id="IPR016181">
    <property type="entry name" value="Acyl_CoA_acyltransferase"/>
</dbReference>
<protein>
    <submittedName>
        <fullName evidence="2">GNAT superfamily N-acetyltransferase</fullName>
    </submittedName>
</protein>
<sequence>MSSPVITLRPATGADTGPLTTLLAESFFDDALTVWAFPNPRRRQQILPGFFRIFLDLSISQEGALTTEDRQAVVLSTPPGAEDPGADFTTRLREVAGEYADALLTIVRLQEAHHPAAPRHLYLGFGAVAPHLQRSGLGAQMMRQVLDGCDRDGVPAYLEASSPGGEAVARRFGFEHHGPEIVMPGGPRLRPMWRDPYVL</sequence>
<dbReference type="PANTHER" id="PTHR42791">
    <property type="entry name" value="GNAT FAMILY ACETYLTRANSFERASE"/>
    <property type="match status" value="1"/>
</dbReference>
<dbReference type="Proteomes" id="UP001230426">
    <property type="component" value="Unassembled WGS sequence"/>
</dbReference>
<dbReference type="PROSITE" id="PS51186">
    <property type="entry name" value="GNAT"/>
    <property type="match status" value="1"/>
</dbReference>
<evidence type="ECO:0000313" key="3">
    <source>
        <dbReference type="Proteomes" id="UP001230426"/>
    </source>
</evidence>
<organism evidence="2 3">
    <name type="scientific">Streptosporangium brasiliense</name>
    <dbReference type="NCBI Taxonomy" id="47480"/>
    <lineage>
        <taxon>Bacteria</taxon>
        <taxon>Bacillati</taxon>
        <taxon>Actinomycetota</taxon>
        <taxon>Actinomycetes</taxon>
        <taxon>Streptosporangiales</taxon>
        <taxon>Streptosporangiaceae</taxon>
        <taxon>Streptosporangium</taxon>
    </lineage>
</organism>
<dbReference type="RefSeq" id="WP_306861749.1">
    <property type="nucleotide sequence ID" value="NZ_JAUSRB010000002.1"/>
</dbReference>
<dbReference type="Pfam" id="PF00583">
    <property type="entry name" value="Acetyltransf_1"/>
    <property type="match status" value="1"/>
</dbReference>
<dbReference type="CDD" id="cd04301">
    <property type="entry name" value="NAT_SF"/>
    <property type="match status" value="1"/>
</dbReference>
<reference evidence="2 3" key="1">
    <citation type="submission" date="2023-07" db="EMBL/GenBank/DDBJ databases">
        <title>Sequencing the genomes of 1000 actinobacteria strains.</title>
        <authorList>
            <person name="Klenk H.-P."/>
        </authorList>
    </citation>
    <scope>NUCLEOTIDE SEQUENCE [LARGE SCALE GENOMIC DNA]</scope>
    <source>
        <strain evidence="2 3">DSM 44109</strain>
    </source>
</reference>
<gene>
    <name evidence="2" type="ORF">J2S55_003455</name>
</gene>
<comment type="caution">
    <text evidence="2">The sequence shown here is derived from an EMBL/GenBank/DDBJ whole genome shotgun (WGS) entry which is preliminary data.</text>
</comment>
<proteinExistence type="predicted"/>